<protein>
    <submittedName>
        <fullName evidence="1">Uncharacterized protein</fullName>
    </submittedName>
</protein>
<evidence type="ECO:0000313" key="1">
    <source>
        <dbReference type="EMBL" id="RAH66264.1"/>
    </source>
</evidence>
<accession>A0ACD1GYG8</accession>
<keyword evidence="2" id="KW-1185">Reference proteome</keyword>
<reference evidence="1" key="1">
    <citation type="submission" date="2018-02" db="EMBL/GenBank/DDBJ databases">
        <title>The genomes of Aspergillus section Nigri reveals drivers in fungal speciation.</title>
        <authorList>
            <consortium name="DOE Joint Genome Institute"/>
            <person name="Vesth T.C."/>
            <person name="Nybo J."/>
            <person name="Theobald S."/>
            <person name="Brandl J."/>
            <person name="Frisvad J.C."/>
            <person name="Nielsen K.F."/>
            <person name="Lyhne E.K."/>
            <person name="Kogle M.E."/>
            <person name="Kuo A."/>
            <person name="Riley R."/>
            <person name="Clum A."/>
            <person name="Nolan M."/>
            <person name="Lipzen A."/>
            <person name="Salamov A."/>
            <person name="Henrissat B."/>
            <person name="Wiebenga A."/>
            <person name="De vries R.P."/>
            <person name="Grigoriev I.V."/>
            <person name="Mortensen U.H."/>
            <person name="Andersen M.R."/>
            <person name="Baker S.E."/>
        </authorList>
    </citation>
    <scope>NUCLEOTIDE SEQUENCE</scope>
    <source>
        <strain evidence="1">CBS 121060</strain>
    </source>
</reference>
<gene>
    <name evidence="1" type="ORF">BO66DRAFT_187243</name>
</gene>
<dbReference type="EMBL" id="KZ824984">
    <property type="protein sequence ID" value="RAH66264.1"/>
    <property type="molecule type" value="Genomic_DNA"/>
</dbReference>
<dbReference type="Proteomes" id="UP000249661">
    <property type="component" value="Unassembled WGS sequence"/>
</dbReference>
<proteinExistence type="predicted"/>
<name>A0ACD1GYG8_9EURO</name>
<evidence type="ECO:0000313" key="2">
    <source>
        <dbReference type="Proteomes" id="UP000249661"/>
    </source>
</evidence>
<sequence length="73" mass="8252">MLCFWEGWFNVYDDDVDDGLFGLVMVLASGFGFCGVFFGRYSDLLSHSPLSDRFSLELLQLLMQCRLLEGAST</sequence>
<organism evidence="1 2">
    <name type="scientific">Aspergillus aculeatinus CBS 121060</name>
    <dbReference type="NCBI Taxonomy" id="1448322"/>
    <lineage>
        <taxon>Eukaryota</taxon>
        <taxon>Fungi</taxon>
        <taxon>Dikarya</taxon>
        <taxon>Ascomycota</taxon>
        <taxon>Pezizomycotina</taxon>
        <taxon>Eurotiomycetes</taxon>
        <taxon>Eurotiomycetidae</taxon>
        <taxon>Eurotiales</taxon>
        <taxon>Aspergillaceae</taxon>
        <taxon>Aspergillus</taxon>
        <taxon>Aspergillus subgen. Circumdati</taxon>
    </lineage>
</organism>